<comment type="caution">
    <text evidence="2">The sequence shown here is derived from an EMBL/GenBank/DDBJ whole genome shotgun (WGS) entry which is preliminary data.</text>
</comment>
<evidence type="ECO:0000313" key="3">
    <source>
        <dbReference type="Proteomes" id="UP001142489"/>
    </source>
</evidence>
<keyword evidence="3" id="KW-1185">Reference proteome</keyword>
<accession>A0A9Q1AR07</accession>
<feature type="region of interest" description="Disordered" evidence="1">
    <location>
        <begin position="1"/>
        <end position="124"/>
    </location>
</feature>
<proteinExistence type="predicted"/>
<evidence type="ECO:0000313" key="2">
    <source>
        <dbReference type="EMBL" id="KAJ7304377.1"/>
    </source>
</evidence>
<evidence type="ECO:0000256" key="1">
    <source>
        <dbReference type="SAM" id="MobiDB-lite"/>
    </source>
</evidence>
<sequence length="124" mass="12815">MEHKEDVGTRPAVKQQPAGDGAVNRALPEVRPNSPTERTGGHSPATVPLANEADKGQRVQEALALPAVATPSPPPTGGSTRPPQMNPGRRDGHVALHRGEAFPSNPPGPATASGRTSCRRDPAS</sequence>
<gene>
    <name evidence="2" type="ORF">JRQ81_011930</name>
</gene>
<dbReference type="Proteomes" id="UP001142489">
    <property type="component" value="Unassembled WGS sequence"/>
</dbReference>
<name>A0A9Q1AR07_9SAUR</name>
<dbReference type="EMBL" id="JAPFRF010000023">
    <property type="protein sequence ID" value="KAJ7304377.1"/>
    <property type="molecule type" value="Genomic_DNA"/>
</dbReference>
<feature type="compositionally biased region" description="Basic and acidic residues" evidence="1">
    <location>
        <begin position="88"/>
        <end position="100"/>
    </location>
</feature>
<reference evidence="2" key="1">
    <citation type="journal article" date="2023" name="DNA Res.">
        <title>Chromosome-level genome assembly of Phrynocephalus forsythii using third-generation DNA sequencing and Hi-C analysis.</title>
        <authorList>
            <person name="Qi Y."/>
            <person name="Zhao W."/>
            <person name="Zhao Y."/>
            <person name="Niu C."/>
            <person name="Cao S."/>
            <person name="Zhang Y."/>
        </authorList>
    </citation>
    <scope>NUCLEOTIDE SEQUENCE</scope>
    <source>
        <tissue evidence="2">Muscle</tissue>
    </source>
</reference>
<protein>
    <submittedName>
        <fullName evidence="2">Uncharacterized protein</fullName>
    </submittedName>
</protein>
<dbReference type="AlphaFoldDB" id="A0A9Q1AR07"/>
<organism evidence="2 3">
    <name type="scientific">Phrynocephalus forsythii</name>
    <dbReference type="NCBI Taxonomy" id="171643"/>
    <lineage>
        <taxon>Eukaryota</taxon>
        <taxon>Metazoa</taxon>
        <taxon>Chordata</taxon>
        <taxon>Craniata</taxon>
        <taxon>Vertebrata</taxon>
        <taxon>Euteleostomi</taxon>
        <taxon>Lepidosauria</taxon>
        <taxon>Squamata</taxon>
        <taxon>Bifurcata</taxon>
        <taxon>Unidentata</taxon>
        <taxon>Episquamata</taxon>
        <taxon>Toxicofera</taxon>
        <taxon>Iguania</taxon>
        <taxon>Acrodonta</taxon>
        <taxon>Agamidae</taxon>
        <taxon>Agaminae</taxon>
        <taxon>Phrynocephalus</taxon>
    </lineage>
</organism>